<reference evidence="10 11" key="2">
    <citation type="submission" date="2018-11" db="EMBL/GenBank/DDBJ databases">
        <authorList>
            <consortium name="Pathogen Informatics"/>
        </authorList>
    </citation>
    <scope>NUCLEOTIDE SEQUENCE [LARGE SCALE GENOMIC DNA]</scope>
</reference>
<evidence type="ECO:0000256" key="6">
    <source>
        <dbReference type="ARBA" id="ARBA00023274"/>
    </source>
</evidence>
<protein>
    <recommendedName>
        <fullName evidence="7">GrpE protein homolog</fullName>
    </recommendedName>
</protein>
<dbReference type="SUPFAM" id="SSF51064">
    <property type="entry name" value="Head domain of nucleotide exchange factor GrpE"/>
    <property type="match status" value="1"/>
</dbReference>
<dbReference type="SUPFAM" id="SSF58014">
    <property type="entry name" value="Coiled-coil domain of nucleotide exchange factor GrpE"/>
    <property type="match status" value="1"/>
</dbReference>
<dbReference type="PRINTS" id="PR00773">
    <property type="entry name" value="GRPEPROTEIN"/>
</dbReference>
<comment type="function">
    <text evidence="7">Essential component of the PAM complex, a complex required for the translocation of transit peptide-containing proteins from the inner membrane into the mitochondrial matrix in an ATP-dependent manner.</text>
</comment>
<dbReference type="GO" id="GO:0030150">
    <property type="term" value="P:protein import into mitochondrial matrix"/>
    <property type="evidence" value="ECO:0007669"/>
    <property type="project" value="TreeGrafter"/>
</dbReference>
<dbReference type="GO" id="GO:0005840">
    <property type="term" value="C:ribosome"/>
    <property type="evidence" value="ECO:0007669"/>
    <property type="project" value="UniProtKB-KW"/>
</dbReference>
<dbReference type="Proteomes" id="UP000274429">
    <property type="component" value="Unassembled WGS sequence"/>
</dbReference>
<dbReference type="CDD" id="cd00432">
    <property type="entry name" value="Ribosomal_L18_L5e"/>
    <property type="match status" value="1"/>
</dbReference>
<dbReference type="Gene3D" id="3.90.20.20">
    <property type="match status" value="1"/>
</dbReference>
<dbReference type="InterPro" id="IPR009012">
    <property type="entry name" value="GrpE_head"/>
</dbReference>
<dbReference type="GO" id="GO:1990904">
    <property type="term" value="C:ribonucleoprotein complex"/>
    <property type="evidence" value="ECO:0007669"/>
    <property type="project" value="UniProtKB-KW"/>
</dbReference>
<dbReference type="SUPFAM" id="SSF53137">
    <property type="entry name" value="Translational machinery components"/>
    <property type="match status" value="1"/>
</dbReference>
<keyword evidence="4 7" id="KW-0496">Mitochondrion</keyword>
<dbReference type="GO" id="GO:0001405">
    <property type="term" value="C:PAM complex, Tim23 associated import motor"/>
    <property type="evidence" value="ECO:0007669"/>
    <property type="project" value="TreeGrafter"/>
</dbReference>
<dbReference type="STRING" id="6205.A0A0R3X8J8"/>
<keyword evidence="6" id="KW-0687">Ribonucleoprotein</keyword>
<organism evidence="12">
    <name type="scientific">Hydatigena taeniaeformis</name>
    <name type="common">Feline tapeworm</name>
    <name type="synonym">Taenia taeniaeformis</name>
    <dbReference type="NCBI Taxonomy" id="6205"/>
    <lineage>
        <taxon>Eukaryota</taxon>
        <taxon>Metazoa</taxon>
        <taxon>Spiralia</taxon>
        <taxon>Lophotrochozoa</taxon>
        <taxon>Platyhelminthes</taxon>
        <taxon>Cestoda</taxon>
        <taxon>Eucestoda</taxon>
        <taxon>Cyclophyllidea</taxon>
        <taxon>Taeniidae</taxon>
        <taxon>Hydatigera</taxon>
    </lineage>
</organism>
<dbReference type="PROSITE" id="PS01071">
    <property type="entry name" value="GRPE"/>
    <property type="match status" value="1"/>
</dbReference>
<evidence type="ECO:0000256" key="2">
    <source>
        <dbReference type="ARBA" id="ARBA00009054"/>
    </source>
</evidence>
<comment type="similarity">
    <text evidence="2 8">Belongs to the GrpE family.</text>
</comment>
<evidence type="ECO:0000256" key="3">
    <source>
        <dbReference type="ARBA" id="ARBA00022980"/>
    </source>
</evidence>
<dbReference type="WBParaSite" id="TTAC_0000987301-mRNA-1">
    <property type="protein sequence ID" value="TTAC_0000987301-mRNA-1"/>
    <property type="gene ID" value="TTAC_0000987301"/>
</dbReference>
<comment type="similarity">
    <text evidence="1">Belongs to the universal ribosomal protein uL18 family.</text>
</comment>
<dbReference type="EMBL" id="UYWX01021113">
    <property type="protein sequence ID" value="VDM34817.1"/>
    <property type="molecule type" value="Genomic_DNA"/>
</dbReference>
<dbReference type="Gene3D" id="2.30.22.10">
    <property type="entry name" value="Head domain of nucleotide exchange factor GrpE"/>
    <property type="match status" value="1"/>
</dbReference>
<dbReference type="GO" id="GO:0051082">
    <property type="term" value="F:unfolded protein binding"/>
    <property type="evidence" value="ECO:0007669"/>
    <property type="project" value="TreeGrafter"/>
</dbReference>
<evidence type="ECO:0000256" key="8">
    <source>
        <dbReference type="RuleBase" id="RU004478"/>
    </source>
</evidence>
<dbReference type="PANTHER" id="PTHR21237">
    <property type="entry name" value="GRPE PROTEIN"/>
    <property type="match status" value="1"/>
</dbReference>
<evidence type="ECO:0000313" key="11">
    <source>
        <dbReference type="Proteomes" id="UP000274429"/>
    </source>
</evidence>
<dbReference type="InterPro" id="IPR013805">
    <property type="entry name" value="GrpE_CC"/>
</dbReference>
<evidence type="ECO:0000256" key="4">
    <source>
        <dbReference type="ARBA" id="ARBA00023128"/>
    </source>
</evidence>
<dbReference type="GO" id="GO:0051087">
    <property type="term" value="F:protein-folding chaperone binding"/>
    <property type="evidence" value="ECO:0007669"/>
    <property type="project" value="InterPro"/>
</dbReference>
<accession>A0A0R3X8J8</accession>
<dbReference type="GO" id="GO:0000774">
    <property type="term" value="F:adenyl-nucleotide exchange factor activity"/>
    <property type="evidence" value="ECO:0007669"/>
    <property type="project" value="InterPro"/>
</dbReference>
<keyword evidence="5 7" id="KW-0143">Chaperone</keyword>
<comment type="subcellular location">
    <subcellularLocation>
        <location evidence="7">Mitochondrion matrix</location>
    </subcellularLocation>
</comment>
<dbReference type="Gene3D" id="3.30.420.80">
    <property type="entry name" value="Ribosomal protein S11"/>
    <property type="match status" value="1"/>
</dbReference>
<keyword evidence="9" id="KW-0175">Coiled coil</keyword>
<dbReference type="GO" id="GO:0003735">
    <property type="term" value="F:structural constituent of ribosome"/>
    <property type="evidence" value="ECO:0007669"/>
    <property type="project" value="InterPro"/>
</dbReference>
<dbReference type="AlphaFoldDB" id="A0A0R3X8J8"/>
<sequence length="426" mass="48169">MGVAGKAAGWEFQAPRKDFWHKITLERGKHHTVGKLIHKTSGVVLSASTQESAISKRLYSTVDVSAAENIGRILAHRCHCMGITTALFDVTETPLTSTRNKAFHDALLECGLELEEPSISRPESYGIDYDSLSLEEKRSLYPSLIEELRTTPDWGQQTYPYSLRPLAGRRKLKMEYQVLSKVRQGYIWDRFYARLVKPEHLAAWQVEQQKIQEETLGRPPPSLDSLEEPAEPFVPEKWSTEAADNSQKTSEENVTTPLPVNKEMEDLLAKSAKLLQERNEFEDKYKRALAEAENVRKRMLRQVEDAKFFGIQSFCKDLLEVADVLGKATESAPEDQLKDGVNPHFRHLFEGLKMTDAQLLKVFSKHNLHKIAPAIGDAFNPNIHEAMFTIPVSGENKPNTIAVIQKVGYSLHDRTLRPAYVGVFTA</sequence>
<feature type="coiled-coil region" evidence="9">
    <location>
        <begin position="264"/>
        <end position="302"/>
    </location>
</feature>
<evidence type="ECO:0000256" key="9">
    <source>
        <dbReference type="SAM" id="Coils"/>
    </source>
</evidence>
<dbReference type="PANTHER" id="PTHR21237:SF23">
    <property type="entry name" value="GRPE PROTEIN HOMOLOG, MITOCHONDRIAL"/>
    <property type="match status" value="1"/>
</dbReference>
<reference evidence="12" key="1">
    <citation type="submission" date="2017-02" db="UniProtKB">
        <authorList>
            <consortium name="WormBaseParasite"/>
        </authorList>
    </citation>
    <scope>IDENTIFICATION</scope>
</reference>
<evidence type="ECO:0000256" key="1">
    <source>
        <dbReference type="ARBA" id="ARBA00007116"/>
    </source>
</evidence>
<dbReference type="InterPro" id="IPR000740">
    <property type="entry name" value="GrpE"/>
</dbReference>
<evidence type="ECO:0000256" key="5">
    <source>
        <dbReference type="ARBA" id="ARBA00023186"/>
    </source>
</evidence>
<name>A0A0R3X8J8_HYDTA</name>
<dbReference type="GO" id="GO:0042803">
    <property type="term" value="F:protein homodimerization activity"/>
    <property type="evidence" value="ECO:0007669"/>
    <property type="project" value="InterPro"/>
</dbReference>
<dbReference type="Pfam" id="PF01025">
    <property type="entry name" value="GrpE"/>
    <property type="match status" value="1"/>
</dbReference>
<evidence type="ECO:0000256" key="7">
    <source>
        <dbReference type="RuleBase" id="RU000640"/>
    </source>
</evidence>
<evidence type="ECO:0000313" key="10">
    <source>
        <dbReference type="EMBL" id="VDM34817.1"/>
    </source>
</evidence>
<proteinExistence type="inferred from homology"/>
<dbReference type="OrthoDB" id="201635at2759"/>
<evidence type="ECO:0000313" key="12">
    <source>
        <dbReference type="WBParaSite" id="TTAC_0000987301-mRNA-1"/>
    </source>
</evidence>
<gene>
    <name evidence="10" type="ORF">TTAC_LOCUS9858</name>
</gene>
<dbReference type="HAMAP" id="MF_01151">
    <property type="entry name" value="GrpE"/>
    <property type="match status" value="1"/>
</dbReference>
<dbReference type="GO" id="GO:0006457">
    <property type="term" value="P:protein folding"/>
    <property type="evidence" value="ECO:0007669"/>
    <property type="project" value="InterPro"/>
</dbReference>
<dbReference type="CDD" id="cd00446">
    <property type="entry name" value="GrpE"/>
    <property type="match status" value="1"/>
</dbReference>
<dbReference type="InterPro" id="IPR057268">
    <property type="entry name" value="Ribosomal_L18"/>
</dbReference>
<dbReference type="GO" id="GO:0006412">
    <property type="term" value="P:translation"/>
    <property type="evidence" value="ECO:0007669"/>
    <property type="project" value="InterPro"/>
</dbReference>
<keyword evidence="11" id="KW-1185">Reference proteome</keyword>
<dbReference type="InterPro" id="IPR036967">
    <property type="entry name" value="Ribosomal_uS11_sf"/>
</dbReference>
<keyword evidence="3" id="KW-0689">Ribosomal protein</keyword>